<dbReference type="Proteomes" id="UP000231057">
    <property type="component" value="Chromosome"/>
</dbReference>
<gene>
    <name evidence="1" type="ORF">BRW62_01145</name>
</gene>
<reference evidence="1 2" key="1">
    <citation type="submission" date="2016-11" db="EMBL/GenBank/DDBJ databases">
        <title>Complete genome sequence of thermophilic cyanobacteria strain Synechococcus sp. PCC6715.</title>
        <authorList>
            <person name="Tang J."/>
            <person name="Daroch M."/>
            <person name="Liang Y."/>
            <person name="Jiang D."/>
            <person name="Shah M."/>
        </authorList>
    </citation>
    <scope>NUCLEOTIDE SEQUENCE [LARGE SCALE GENOMIC DNA]</scope>
    <source>
        <strain evidence="1 2">PCC 6715</strain>
    </source>
</reference>
<dbReference type="PANTHER" id="PTHR36776:SF1">
    <property type="entry name" value="EXPRESSED PROTEIN"/>
    <property type="match status" value="1"/>
</dbReference>
<dbReference type="AlphaFoldDB" id="A0A2D2PZ97"/>
<dbReference type="PANTHER" id="PTHR36776">
    <property type="entry name" value="EXPRESSED PROTEIN"/>
    <property type="match status" value="1"/>
</dbReference>
<dbReference type="KEGG" id="slw:BRW62_01145"/>
<dbReference type="OrthoDB" id="489677at2"/>
<organism evidence="1 2">
    <name type="scientific">Parathermosynechococcus lividus PCC 6715</name>
    <dbReference type="NCBI Taxonomy" id="1917166"/>
    <lineage>
        <taxon>Bacteria</taxon>
        <taxon>Bacillati</taxon>
        <taxon>Cyanobacteriota</taxon>
        <taxon>Cyanophyceae</taxon>
        <taxon>Acaryochloridales</taxon>
        <taxon>Thermosynechococcaceae</taxon>
        <taxon>Parathermosynechococcus</taxon>
    </lineage>
</organism>
<evidence type="ECO:0000313" key="1">
    <source>
        <dbReference type="EMBL" id="ATS17579.1"/>
    </source>
</evidence>
<reference evidence="2" key="2">
    <citation type="journal article" date="2022" name="Front. Microbiol.">
        <title>Comparative Genomic Analysis Revealed Distinct Molecular Components and Organization of CO2-Concentrating Mechanism in Thermophilic Cyanobacteria.</title>
        <authorList>
            <person name="Tang J."/>
            <person name="Zhou H."/>
            <person name="Yao D."/>
            <person name="Riaz S."/>
            <person name="You D."/>
            <person name="Klepacz-Smolka A."/>
            <person name="Daroch M."/>
        </authorList>
    </citation>
    <scope>NUCLEOTIDE SEQUENCE [LARGE SCALE GENOMIC DNA]</scope>
    <source>
        <strain evidence="2">PCC 6715</strain>
    </source>
</reference>
<evidence type="ECO:0000313" key="2">
    <source>
        <dbReference type="Proteomes" id="UP000231057"/>
    </source>
</evidence>
<proteinExistence type="predicted"/>
<name>A0A2D2PZ97_PARLV</name>
<accession>A0A2D2PZ97</accession>
<dbReference type="EMBL" id="CP018092">
    <property type="protein sequence ID" value="ATS17579.1"/>
    <property type="molecule type" value="Genomic_DNA"/>
</dbReference>
<keyword evidence="2" id="KW-1185">Reference proteome</keyword>
<sequence length="110" mass="12039">MSVPISPIQLPPCGDCAADAEWLEQALLSWLNTEYVPEAVNTAIAQRAAQVYRRQRLEGEHDLGGILLALVTELQQFDFSQSFYSEFAVANAVSDLLLRRLGIEPCCGAG</sequence>
<protein>
    <submittedName>
        <fullName evidence="1">Uncharacterized protein</fullName>
    </submittedName>
</protein>
<dbReference type="RefSeq" id="WP_099797756.1">
    <property type="nucleotide sequence ID" value="NZ_CP018092.1"/>
</dbReference>